<sequence>MARKTDAELLTDAGRIKNETAAAANTAVRVGEMLENIIDSKGANYAVYSGLLTQNGESNVITLGTPTALIVGVTYYISVLEFGDDFTNVGAVTNTVGERFIATGTTPIQWTFSELLYDEATPEILLFQNELNTPLYWEYKNEGVYWLKSPDGIFDDTKTMAFLQATNGNTPASIGIWYRVLNVNTIEVQVIMNGTGNVNSYLIGSPIEIRIYQ</sequence>
<name>A0A6J7WL28_9CAUD</name>
<gene>
    <name evidence="1" type="ORF">UFOVP217_31</name>
</gene>
<proteinExistence type="predicted"/>
<protein>
    <submittedName>
        <fullName evidence="1">Uncharacterized protein</fullName>
    </submittedName>
</protein>
<organism evidence="1">
    <name type="scientific">uncultured Caudovirales phage</name>
    <dbReference type="NCBI Taxonomy" id="2100421"/>
    <lineage>
        <taxon>Viruses</taxon>
        <taxon>Duplodnaviria</taxon>
        <taxon>Heunggongvirae</taxon>
        <taxon>Uroviricota</taxon>
        <taxon>Caudoviricetes</taxon>
        <taxon>Peduoviridae</taxon>
        <taxon>Maltschvirus</taxon>
        <taxon>Maltschvirus maltsch</taxon>
    </lineage>
</organism>
<accession>A0A6J7WL28</accession>
<reference evidence="1" key="1">
    <citation type="submission" date="2020-05" db="EMBL/GenBank/DDBJ databases">
        <authorList>
            <person name="Chiriac C."/>
            <person name="Salcher M."/>
            <person name="Ghai R."/>
            <person name="Kavagutti S V."/>
        </authorList>
    </citation>
    <scope>NUCLEOTIDE SEQUENCE</scope>
</reference>
<dbReference type="EMBL" id="LR798259">
    <property type="protein sequence ID" value="CAB5218526.1"/>
    <property type="molecule type" value="Genomic_DNA"/>
</dbReference>
<evidence type="ECO:0000313" key="1">
    <source>
        <dbReference type="EMBL" id="CAB5218526.1"/>
    </source>
</evidence>